<name>A0A3N4HZU0_ASCIM</name>
<feature type="chain" id="PRO_5018286420" description="Mid2 domain-containing protein" evidence="3">
    <location>
        <begin position="18"/>
        <end position="387"/>
    </location>
</feature>
<dbReference type="EMBL" id="ML119726">
    <property type="protein sequence ID" value="RPA77471.1"/>
    <property type="molecule type" value="Genomic_DNA"/>
</dbReference>
<evidence type="ECO:0008006" key="6">
    <source>
        <dbReference type="Google" id="ProtNLM"/>
    </source>
</evidence>
<organism evidence="4 5">
    <name type="scientific">Ascobolus immersus RN42</name>
    <dbReference type="NCBI Taxonomy" id="1160509"/>
    <lineage>
        <taxon>Eukaryota</taxon>
        <taxon>Fungi</taxon>
        <taxon>Dikarya</taxon>
        <taxon>Ascomycota</taxon>
        <taxon>Pezizomycotina</taxon>
        <taxon>Pezizomycetes</taxon>
        <taxon>Pezizales</taxon>
        <taxon>Ascobolaceae</taxon>
        <taxon>Ascobolus</taxon>
    </lineage>
</organism>
<gene>
    <name evidence="4" type="ORF">BJ508DRAFT_170661</name>
</gene>
<evidence type="ECO:0000256" key="2">
    <source>
        <dbReference type="SAM" id="Phobius"/>
    </source>
</evidence>
<feature type="compositionally biased region" description="Low complexity" evidence="1">
    <location>
        <begin position="354"/>
        <end position="366"/>
    </location>
</feature>
<keyword evidence="2" id="KW-1133">Transmembrane helix</keyword>
<reference evidence="4 5" key="1">
    <citation type="journal article" date="2018" name="Nat. Ecol. Evol.">
        <title>Pezizomycetes genomes reveal the molecular basis of ectomycorrhizal truffle lifestyle.</title>
        <authorList>
            <person name="Murat C."/>
            <person name="Payen T."/>
            <person name="Noel B."/>
            <person name="Kuo A."/>
            <person name="Morin E."/>
            <person name="Chen J."/>
            <person name="Kohler A."/>
            <person name="Krizsan K."/>
            <person name="Balestrini R."/>
            <person name="Da Silva C."/>
            <person name="Montanini B."/>
            <person name="Hainaut M."/>
            <person name="Levati E."/>
            <person name="Barry K.W."/>
            <person name="Belfiori B."/>
            <person name="Cichocki N."/>
            <person name="Clum A."/>
            <person name="Dockter R.B."/>
            <person name="Fauchery L."/>
            <person name="Guy J."/>
            <person name="Iotti M."/>
            <person name="Le Tacon F."/>
            <person name="Lindquist E.A."/>
            <person name="Lipzen A."/>
            <person name="Malagnac F."/>
            <person name="Mello A."/>
            <person name="Molinier V."/>
            <person name="Miyauchi S."/>
            <person name="Poulain J."/>
            <person name="Riccioni C."/>
            <person name="Rubini A."/>
            <person name="Sitrit Y."/>
            <person name="Splivallo R."/>
            <person name="Traeger S."/>
            <person name="Wang M."/>
            <person name="Zifcakova L."/>
            <person name="Wipf D."/>
            <person name="Zambonelli A."/>
            <person name="Paolocci F."/>
            <person name="Nowrousian M."/>
            <person name="Ottonello S."/>
            <person name="Baldrian P."/>
            <person name="Spatafora J.W."/>
            <person name="Henrissat B."/>
            <person name="Nagy L.G."/>
            <person name="Aury J.M."/>
            <person name="Wincker P."/>
            <person name="Grigoriev I.V."/>
            <person name="Bonfante P."/>
            <person name="Martin F.M."/>
        </authorList>
    </citation>
    <scope>NUCLEOTIDE SEQUENCE [LARGE SCALE GENOMIC DNA]</scope>
    <source>
        <strain evidence="4 5">RN42</strain>
    </source>
</reference>
<evidence type="ECO:0000313" key="4">
    <source>
        <dbReference type="EMBL" id="RPA77471.1"/>
    </source>
</evidence>
<feature type="region of interest" description="Disordered" evidence="1">
    <location>
        <begin position="160"/>
        <end position="233"/>
    </location>
</feature>
<protein>
    <recommendedName>
        <fullName evidence="6">Mid2 domain-containing protein</fullName>
    </recommendedName>
</protein>
<evidence type="ECO:0000313" key="5">
    <source>
        <dbReference type="Proteomes" id="UP000275078"/>
    </source>
</evidence>
<feature type="compositionally biased region" description="Low complexity" evidence="1">
    <location>
        <begin position="176"/>
        <end position="206"/>
    </location>
</feature>
<feature type="transmembrane region" description="Helical" evidence="2">
    <location>
        <begin position="235"/>
        <end position="256"/>
    </location>
</feature>
<sequence>MTTRTLQLLLLSTLVAALPQNVEPLRLANRLHQRQTGELERGWAIRAIDSCPPGTDACEGAVGMRVCCPSDTICYTGATMYTSGKYAMCCLPGDEELSPSGKDKDQFCFDRLKELPVCANPSENTLWIGSSVAATHHPFCCPEGQVGFVGTDYAPGCAEKGTEIPTSREAETMAQATRNGSASASSRTSSASGAPRTSTGAGATPTGSGGNDSDAAQDGSNGRNGEGKPEKSNNIGAIVGGVVGGVVGLALIWLAWKVFNRVYPKHPKDPAAAAGGVDYPDGGRAELDQDGAKAPPPYVMPVQETTPTDRRAEMAGNRAVSPLLGVAPVHTVPAQSPVVNDSVEMPGSRFEGTSASAASPLAASPSNTTPVREGVMFEADGRPVERA</sequence>
<evidence type="ECO:0000256" key="3">
    <source>
        <dbReference type="SAM" id="SignalP"/>
    </source>
</evidence>
<feature type="compositionally biased region" description="Basic and acidic residues" evidence="1">
    <location>
        <begin position="160"/>
        <end position="171"/>
    </location>
</feature>
<keyword evidence="2" id="KW-0812">Transmembrane</keyword>
<accession>A0A3N4HZU0</accession>
<feature type="signal peptide" evidence="3">
    <location>
        <begin position="1"/>
        <end position="17"/>
    </location>
</feature>
<dbReference type="AlphaFoldDB" id="A0A3N4HZU0"/>
<keyword evidence="3" id="KW-0732">Signal</keyword>
<dbReference type="STRING" id="1160509.A0A3N4HZU0"/>
<feature type="region of interest" description="Disordered" evidence="1">
    <location>
        <begin position="338"/>
        <end position="387"/>
    </location>
</feature>
<keyword evidence="2" id="KW-0472">Membrane</keyword>
<evidence type="ECO:0000256" key="1">
    <source>
        <dbReference type="SAM" id="MobiDB-lite"/>
    </source>
</evidence>
<feature type="region of interest" description="Disordered" evidence="1">
    <location>
        <begin position="266"/>
        <end position="285"/>
    </location>
</feature>
<proteinExistence type="predicted"/>
<keyword evidence="5" id="KW-1185">Reference proteome</keyword>
<dbReference type="Proteomes" id="UP000275078">
    <property type="component" value="Unassembled WGS sequence"/>
</dbReference>
<dbReference type="OrthoDB" id="4779287at2759"/>